<dbReference type="SUPFAM" id="SSF51294">
    <property type="entry name" value="Hedgehog/intein (Hint) domain"/>
    <property type="match status" value="1"/>
</dbReference>
<accession>A0A5C6CXS6</accession>
<dbReference type="SMART" id="SM00306">
    <property type="entry name" value="HintN"/>
    <property type="match status" value="1"/>
</dbReference>
<keyword evidence="4" id="KW-1185">Reference proteome</keyword>
<dbReference type="Gene3D" id="2.170.16.10">
    <property type="entry name" value="Hedgehog/Intein (Hint) domain"/>
    <property type="match status" value="1"/>
</dbReference>
<dbReference type="AlphaFoldDB" id="A0A5C6CXS6"/>
<feature type="signal peptide" evidence="1">
    <location>
        <begin position="1"/>
        <end position="25"/>
    </location>
</feature>
<feature type="chain" id="PRO_5022873879" description="Hint domain-containing protein" evidence="1">
    <location>
        <begin position="26"/>
        <end position="656"/>
    </location>
</feature>
<dbReference type="InterPro" id="IPR036844">
    <property type="entry name" value="Hint_dom_sf"/>
</dbReference>
<comment type="caution">
    <text evidence="3">The sequence shown here is derived from an EMBL/GenBank/DDBJ whole genome shotgun (WGS) entry which is preliminary data.</text>
</comment>
<dbReference type="Pfam" id="PF07591">
    <property type="entry name" value="PT-HINT"/>
    <property type="match status" value="1"/>
</dbReference>
<sequence length="656" mass="73916" precursor="true">MKLLSSVSFVIALFAVVLSSSQSPATQVGSSSADTLFRQALAAAARGEATECEQLLAEVLRTDPDYQLARWYSGQVHYDGQWMPINAVGQMVSSDPRWDEYQARKLETGNSPREHASLARWCRTEGLSYEEKWHWLNVLASDPDNREALGRLDLRIYQGQYMSPGQIKEHKLHAENAEDDFKVLTKRYQSWIAKAIRANSDDIEDTVKKVSEINDVAAIPALIEIFFLDMKTDKAVLSKLGDEQGGRLLSDLRLAVVQALTQMEQHEATWALLQIAVEWPDPEASNQAAEALIPREKSSYMPTLMGALSSPLEAAISVRVAPNGQYTVYEDIAESHPLVRNSHFKTSKFLNQHTLTINKTSTVTDYRGMRDWTDRPKVSRQTASVSKTWSERNRDFNNAMAQASGSRERIDLENSLREQRNANILKVLRIVTGEDLGSHPSAWWKDWNIYNELNTPEKLTDYQTYEEQDYSRYSYQNYAQNYSGSVGTPPPRPPTTHSCFVAGTPVWTQSGPVRIETVQVGDLVLSQDPFTGKLDYRPVLETSVGPPSPILNLVIDHETISTTRGHRFWVVDKGWQMSKFLKPGDRLVAQQGWPELLSVEKANESEAFNLVVGQFHTYFVGNQKLLVHDKNCPLPNIAYLPGVEQISVVKPSSLRN</sequence>
<dbReference type="Proteomes" id="UP000318437">
    <property type="component" value="Unassembled WGS sequence"/>
</dbReference>
<feature type="domain" description="Hint" evidence="2">
    <location>
        <begin position="497"/>
        <end position="591"/>
    </location>
</feature>
<evidence type="ECO:0000313" key="4">
    <source>
        <dbReference type="Proteomes" id="UP000318437"/>
    </source>
</evidence>
<gene>
    <name evidence="3" type="ORF">Pla144_00240</name>
</gene>
<evidence type="ECO:0000313" key="3">
    <source>
        <dbReference type="EMBL" id="TWU29248.1"/>
    </source>
</evidence>
<dbReference type="RefSeq" id="WP_197530266.1">
    <property type="nucleotide sequence ID" value="NZ_SJPS01000001.1"/>
</dbReference>
<organism evidence="3 4">
    <name type="scientific">Bythopirellula polymerisocia</name>
    <dbReference type="NCBI Taxonomy" id="2528003"/>
    <lineage>
        <taxon>Bacteria</taxon>
        <taxon>Pseudomonadati</taxon>
        <taxon>Planctomycetota</taxon>
        <taxon>Planctomycetia</taxon>
        <taxon>Pirellulales</taxon>
        <taxon>Lacipirellulaceae</taxon>
        <taxon>Bythopirellula</taxon>
    </lineage>
</organism>
<dbReference type="EMBL" id="SJPS01000001">
    <property type="protein sequence ID" value="TWU29248.1"/>
    <property type="molecule type" value="Genomic_DNA"/>
</dbReference>
<proteinExistence type="predicted"/>
<dbReference type="InterPro" id="IPR003587">
    <property type="entry name" value="Hint_dom_N"/>
</dbReference>
<protein>
    <recommendedName>
        <fullName evidence="2">Hint domain-containing protein</fullName>
    </recommendedName>
</protein>
<reference evidence="3 4" key="1">
    <citation type="submission" date="2019-02" db="EMBL/GenBank/DDBJ databases">
        <title>Deep-cultivation of Planctomycetes and their phenomic and genomic characterization uncovers novel biology.</title>
        <authorList>
            <person name="Wiegand S."/>
            <person name="Jogler M."/>
            <person name="Boedeker C."/>
            <person name="Pinto D."/>
            <person name="Vollmers J."/>
            <person name="Rivas-Marin E."/>
            <person name="Kohn T."/>
            <person name="Peeters S.H."/>
            <person name="Heuer A."/>
            <person name="Rast P."/>
            <person name="Oberbeckmann S."/>
            <person name="Bunk B."/>
            <person name="Jeske O."/>
            <person name="Meyerdierks A."/>
            <person name="Storesund J.E."/>
            <person name="Kallscheuer N."/>
            <person name="Luecker S."/>
            <person name="Lage O.M."/>
            <person name="Pohl T."/>
            <person name="Merkel B.J."/>
            <person name="Hornburger P."/>
            <person name="Mueller R.-W."/>
            <person name="Bruemmer F."/>
            <person name="Labrenz M."/>
            <person name="Spormann A.M."/>
            <person name="Op Den Camp H."/>
            <person name="Overmann J."/>
            <person name="Amann R."/>
            <person name="Jetten M.S.M."/>
            <person name="Mascher T."/>
            <person name="Medema M.H."/>
            <person name="Devos D.P."/>
            <person name="Kaster A.-K."/>
            <person name="Ovreas L."/>
            <person name="Rohde M."/>
            <person name="Galperin M.Y."/>
            <person name="Jogler C."/>
        </authorList>
    </citation>
    <scope>NUCLEOTIDE SEQUENCE [LARGE SCALE GENOMIC DNA]</scope>
    <source>
        <strain evidence="3 4">Pla144</strain>
    </source>
</reference>
<evidence type="ECO:0000256" key="1">
    <source>
        <dbReference type="SAM" id="SignalP"/>
    </source>
</evidence>
<name>A0A5C6CXS6_9BACT</name>
<evidence type="ECO:0000259" key="2">
    <source>
        <dbReference type="SMART" id="SM00306"/>
    </source>
</evidence>
<keyword evidence="1" id="KW-0732">Signal</keyword>